<protein>
    <recommendedName>
        <fullName evidence="3">Sulfotransferase domain-containing protein</fullName>
    </recommendedName>
</protein>
<comment type="similarity">
    <text evidence="1">Belongs to the sulfotransferase 1 family.</text>
</comment>
<dbReference type="EMBL" id="JARKHS020023915">
    <property type="protein sequence ID" value="KAK8768453.1"/>
    <property type="molecule type" value="Genomic_DNA"/>
</dbReference>
<keyword evidence="2" id="KW-0808">Transferase</keyword>
<evidence type="ECO:0000313" key="5">
    <source>
        <dbReference type="Proteomes" id="UP001321473"/>
    </source>
</evidence>
<name>A0AAQ4E163_AMBAM</name>
<proteinExistence type="inferred from homology"/>
<evidence type="ECO:0000259" key="3">
    <source>
        <dbReference type="Pfam" id="PF00685"/>
    </source>
</evidence>
<reference evidence="4 5" key="1">
    <citation type="journal article" date="2023" name="Arcadia Sci">
        <title>De novo assembly of a long-read Amblyomma americanum tick genome.</title>
        <authorList>
            <person name="Chou S."/>
            <person name="Poskanzer K.E."/>
            <person name="Rollins M."/>
            <person name="Thuy-Boun P.S."/>
        </authorList>
    </citation>
    <scope>NUCLEOTIDE SEQUENCE [LARGE SCALE GENOMIC DNA]</scope>
    <source>
        <strain evidence="4">F_SG_1</strain>
        <tissue evidence="4">Salivary glands</tissue>
    </source>
</reference>
<gene>
    <name evidence="4" type="ORF">V5799_015082</name>
</gene>
<dbReference type="PANTHER" id="PTHR11783">
    <property type="entry name" value="SULFOTRANSFERASE SULT"/>
    <property type="match status" value="1"/>
</dbReference>
<accession>A0AAQ4E163</accession>
<comment type="caution">
    <text evidence="4">The sequence shown here is derived from an EMBL/GenBank/DDBJ whole genome shotgun (WGS) entry which is preliminary data.</text>
</comment>
<evidence type="ECO:0000313" key="4">
    <source>
        <dbReference type="EMBL" id="KAK8768453.1"/>
    </source>
</evidence>
<sequence length="335" mass="38303">MPANVCAYKRKGKPIMAQRRPFCQIIDGVPRPPNFNPDVFRESLKFRALKDDVVMSAYPKVGTHWLQYIVQLILKEGEPVDSHEEFTNNIRSIEHTANKEWKPVLPARFYYTHLPLRRETMNPEAKYIYAARNPWDTCVSFYHMISDLSIYRFQDGTFAEFFEAFLEGSFGFGSFFEHVAAGYALRNEPNVLFVTYEELKADTRGTVLRLAHFLGDRYGEALEDSTTGLLDKLLERSSSEYMKNVMVVNLEKKPAPGAVAAATGRKIVTSKAGHQGDETKYAVVRSAKVGGWKEYFTPDQLRRLEDKIRDMGERAAYMSLWDDIHKEAIAASSDK</sequence>
<dbReference type="Gene3D" id="3.40.50.300">
    <property type="entry name" value="P-loop containing nucleotide triphosphate hydrolases"/>
    <property type="match status" value="1"/>
</dbReference>
<dbReference type="AlphaFoldDB" id="A0AAQ4E163"/>
<dbReference type="Pfam" id="PF00685">
    <property type="entry name" value="Sulfotransfer_1"/>
    <property type="match status" value="1"/>
</dbReference>
<dbReference type="InterPro" id="IPR000863">
    <property type="entry name" value="Sulfotransferase_dom"/>
</dbReference>
<organism evidence="4 5">
    <name type="scientific">Amblyomma americanum</name>
    <name type="common">Lone star tick</name>
    <dbReference type="NCBI Taxonomy" id="6943"/>
    <lineage>
        <taxon>Eukaryota</taxon>
        <taxon>Metazoa</taxon>
        <taxon>Ecdysozoa</taxon>
        <taxon>Arthropoda</taxon>
        <taxon>Chelicerata</taxon>
        <taxon>Arachnida</taxon>
        <taxon>Acari</taxon>
        <taxon>Parasitiformes</taxon>
        <taxon>Ixodida</taxon>
        <taxon>Ixodoidea</taxon>
        <taxon>Ixodidae</taxon>
        <taxon>Amblyomminae</taxon>
        <taxon>Amblyomma</taxon>
    </lineage>
</organism>
<evidence type="ECO:0000256" key="1">
    <source>
        <dbReference type="ARBA" id="ARBA00005771"/>
    </source>
</evidence>
<dbReference type="InterPro" id="IPR027417">
    <property type="entry name" value="P-loop_NTPase"/>
</dbReference>
<keyword evidence="5" id="KW-1185">Reference proteome</keyword>
<dbReference type="SUPFAM" id="SSF52540">
    <property type="entry name" value="P-loop containing nucleoside triphosphate hydrolases"/>
    <property type="match status" value="1"/>
</dbReference>
<dbReference type="Proteomes" id="UP001321473">
    <property type="component" value="Unassembled WGS sequence"/>
</dbReference>
<evidence type="ECO:0000256" key="2">
    <source>
        <dbReference type="ARBA" id="ARBA00022679"/>
    </source>
</evidence>
<feature type="domain" description="Sulfotransferase" evidence="3">
    <location>
        <begin position="50"/>
        <end position="309"/>
    </location>
</feature>
<dbReference type="GO" id="GO:0008146">
    <property type="term" value="F:sulfotransferase activity"/>
    <property type="evidence" value="ECO:0007669"/>
    <property type="project" value="InterPro"/>
</dbReference>